<dbReference type="Proteomes" id="UP000783287">
    <property type="component" value="Unassembled WGS sequence"/>
</dbReference>
<organism evidence="1 2">
    <name type="scientific">Candidatus Dojkabacteria bacterium</name>
    <dbReference type="NCBI Taxonomy" id="2099670"/>
    <lineage>
        <taxon>Bacteria</taxon>
        <taxon>Candidatus Dojkabacteria</taxon>
    </lineage>
</organism>
<comment type="caution">
    <text evidence="1">The sequence shown here is derived from an EMBL/GenBank/DDBJ whole genome shotgun (WGS) entry which is preliminary data.</text>
</comment>
<name>A0A955L763_9BACT</name>
<proteinExistence type="predicted"/>
<sequence>MGRLHQQSWRDLQLELEKKHDHEDHAESSECPDCMNKLYFLEGGFLCPVCGYSMETVYS</sequence>
<reference evidence="1" key="1">
    <citation type="submission" date="2020-04" db="EMBL/GenBank/DDBJ databases">
        <authorList>
            <person name="Zhang T."/>
        </authorList>
    </citation>
    <scope>NUCLEOTIDE SEQUENCE</scope>
    <source>
        <strain evidence="1">HKST-UBA14</strain>
    </source>
</reference>
<protein>
    <submittedName>
        <fullName evidence="1">Uncharacterized protein</fullName>
    </submittedName>
</protein>
<evidence type="ECO:0000313" key="1">
    <source>
        <dbReference type="EMBL" id="MCA9383948.1"/>
    </source>
</evidence>
<dbReference type="EMBL" id="JAGQLK010000185">
    <property type="protein sequence ID" value="MCA9383948.1"/>
    <property type="molecule type" value="Genomic_DNA"/>
</dbReference>
<evidence type="ECO:0000313" key="2">
    <source>
        <dbReference type="Proteomes" id="UP000783287"/>
    </source>
</evidence>
<gene>
    <name evidence="1" type="ORF">KC909_06325</name>
</gene>
<accession>A0A955L763</accession>
<reference evidence="1" key="2">
    <citation type="journal article" date="2021" name="Microbiome">
        <title>Successional dynamics and alternative stable states in a saline activated sludge microbial community over 9 years.</title>
        <authorList>
            <person name="Wang Y."/>
            <person name="Ye J."/>
            <person name="Ju F."/>
            <person name="Liu L."/>
            <person name="Boyd J.A."/>
            <person name="Deng Y."/>
            <person name="Parks D.H."/>
            <person name="Jiang X."/>
            <person name="Yin X."/>
            <person name="Woodcroft B.J."/>
            <person name="Tyson G.W."/>
            <person name="Hugenholtz P."/>
            <person name="Polz M.F."/>
            <person name="Zhang T."/>
        </authorList>
    </citation>
    <scope>NUCLEOTIDE SEQUENCE</scope>
    <source>
        <strain evidence="1">HKST-UBA14</strain>
    </source>
</reference>
<dbReference type="AlphaFoldDB" id="A0A955L763"/>